<dbReference type="PANTHER" id="PTHR11240">
    <property type="entry name" value="RIBONUCLEASE T2"/>
    <property type="match status" value="1"/>
</dbReference>
<dbReference type="InterPro" id="IPR033130">
    <property type="entry name" value="RNase_T2_His_AS_2"/>
</dbReference>
<protein>
    <submittedName>
        <fullName evidence="4">Uncharacterized protein</fullName>
    </submittedName>
</protein>
<dbReference type="Gene3D" id="3.90.730.10">
    <property type="entry name" value="Ribonuclease T2-like"/>
    <property type="match status" value="1"/>
</dbReference>
<evidence type="ECO:0000313" key="5">
    <source>
        <dbReference type="Proteomes" id="UP000794436"/>
    </source>
</evidence>
<feature type="signal peptide" evidence="3">
    <location>
        <begin position="1"/>
        <end position="22"/>
    </location>
</feature>
<dbReference type="AlphaFoldDB" id="A0A8K1C9P0"/>
<name>A0A8K1C9P0_PYTOL</name>
<dbReference type="GO" id="GO:0033897">
    <property type="term" value="F:ribonuclease T2 activity"/>
    <property type="evidence" value="ECO:0007669"/>
    <property type="project" value="InterPro"/>
</dbReference>
<dbReference type="InterPro" id="IPR018188">
    <property type="entry name" value="RNase_T2_His_AS_1"/>
</dbReference>
<dbReference type="InterPro" id="IPR036430">
    <property type="entry name" value="RNase_T2-like_sf"/>
</dbReference>
<accession>A0A8K1C9P0</accession>
<comment type="similarity">
    <text evidence="1 2">Belongs to the RNase T2 family.</text>
</comment>
<evidence type="ECO:0000256" key="2">
    <source>
        <dbReference type="RuleBase" id="RU004328"/>
    </source>
</evidence>
<gene>
    <name evidence="4" type="ORF">Poli38472_007210</name>
</gene>
<keyword evidence="5" id="KW-1185">Reference proteome</keyword>
<comment type="caution">
    <text evidence="4">The sequence shown here is derived from an EMBL/GenBank/DDBJ whole genome shotgun (WGS) entry which is preliminary data.</text>
</comment>
<dbReference type="EMBL" id="SPLM01000110">
    <property type="protein sequence ID" value="TMW59065.1"/>
    <property type="molecule type" value="Genomic_DNA"/>
</dbReference>
<dbReference type="GO" id="GO:0003723">
    <property type="term" value="F:RNA binding"/>
    <property type="evidence" value="ECO:0007669"/>
    <property type="project" value="InterPro"/>
</dbReference>
<proteinExistence type="inferred from homology"/>
<dbReference type="GO" id="GO:0006401">
    <property type="term" value="P:RNA catabolic process"/>
    <property type="evidence" value="ECO:0007669"/>
    <property type="project" value="UniProtKB-ARBA"/>
</dbReference>
<dbReference type="Pfam" id="PF00445">
    <property type="entry name" value="Ribonuclease_T2"/>
    <property type="match status" value="1"/>
</dbReference>
<keyword evidence="3" id="KW-0732">Signal</keyword>
<dbReference type="SUPFAM" id="SSF55895">
    <property type="entry name" value="Ribonuclease Rh-like"/>
    <property type="match status" value="1"/>
</dbReference>
<dbReference type="OrthoDB" id="162479at2759"/>
<dbReference type="Proteomes" id="UP000794436">
    <property type="component" value="Unassembled WGS sequence"/>
</dbReference>
<evidence type="ECO:0000256" key="1">
    <source>
        <dbReference type="ARBA" id="ARBA00007469"/>
    </source>
</evidence>
<reference evidence="4" key="1">
    <citation type="submission" date="2019-03" db="EMBL/GenBank/DDBJ databases">
        <title>Long read genome sequence of the mycoparasitic Pythium oligandrum ATCC 38472 isolated from sugarbeet rhizosphere.</title>
        <authorList>
            <person name="Gaulin E."/>
        </authorList>
    </citation>
    <scope>NUCLEOTIDE SEQUENCE</scope>
    <source>
        <strain evidence="4">ATCC 38472_TT</strain>
    </source>
</reference>
<sequence>MWQRLAVLGLLAVNALATGAFASPDAAYNVTGDEAGRRLQRGTAPNPDKTQMAAVNFDVFVLSAYYWPGHCATSKGIPKCTTMPPQWKSGLVVHGLWPSYSDAYKKTNKLAANAQGPDGGAMKCLGKPYDKTKVPASAADQLVFPGAGVSNKSPDFYQYQWNKHGICAQMEPAAYWKTAVTLGKAASAKMPAIPATGTITAADLQKKLGAGAQPTCFRDAKGRTILWFVNYCYKRTTDIGGQTACPGVSNCAGTITLKV</sequence>
<dbReference type="InterPro" id="IPR001568">
    <property type="entry name" value="RNase_T2-like"/>
</dbReference>
<dbReference type="PROSITE" id="PS00531">
    <property type="entry name" value="RNASE_T2_2"/>
    <property type="match status" value="1"/>
</dbReference>
<evidence type="ECO:0000313" key="4">
    <source>
        <dbReference type="EMBL" id="TMW59065.1"/>
    </source>
</evidence>
<evidence type="ECO:0000256" key="3">
    <source>
        <dbReference type="SAM" id="SignalP"/>
    </source>
</evidence>
<dbReference type="PANTHER" id="PTHR11240:SF22">
    <property type="entry name" value="RIBONUCLEASE T2"/>
    <property type="match status" value="1"/>
</dbReference>
<dbReference type="PROSITE" id="PS00530">
    <property type="entry name" value="RNASE_T2_1"/>
    <property type="match status" value="1"/>
</dbReference>
<feature type="chain" id="PRO_5035450472" evidence="3">
    <location>
        <begin position="23"/>
        <end position="259"/>
    </location>
</feature>
<organism evidence="4 5">
    <name type="scientific">Pythium oligandrum</name>
    <name type="common">Mycoparasitic fungus</name>
    <dbReference type="NCBI Taxonomy" id="41045"/>
    <lineage>
        <taxon>Eukaryota</taxon>
        <taxon>Sar</taxon>
        <taxon>Stramenopiles</taxon>
        <taxon>Oomycota</taxon>
        <taxon>Peronosporomycetes</taxon>
        <taxon>Pythiales</taxon>
        <taxon>Pythiaceae</taxon>
        <taxon>Pythium</taxon>
    </lineage>
</organism>